<dbReference type="AlphaFoldDB" id="A0A5C6ASJ3"/>
<comment type="caution">
    <text evidence="1">The sequence shown here is derived from an EMBL/GenBank/DDBJ whole genome shotgun (WGS) entry which is preliminary data.</text>
</comment>
<dbReference type="Proteomes" id="UP000320176">
    <property type="component" value="Unassembled WGS sequence"/>
</dbReference>
<dbReference type="InterPro" id="IPR011467">
    <property type="entry name" value="DUF1573"/>
</dbReference>
<dbReference type="Pfam" id="PF07610">
    <property type="entry name" value="DUF1573"/>
    <property type="match status" value="1"/>
</dbReference>
<organism evidence="1 2">
    <name type="scientific">Stieleria varia</name>
    <dbReference type="NCBI Taxonomy" id="2528005"/>
    <lineage>
        <taxon>Bacteria</taxon>
        <taxon>Pseudomonadati</taxon>
        <taxon>Planctomycetota</taxon>
        <taxon>Planctomycetia</taxon>
        <taxon>Pirellulales</taxon>
        <taxon>Pirellulaceae</taxon>
        <taxon>Stieleria</taxon>
    </lineage>
</organism>
<dbReference type="PANTHER" id="PTHR37833">
    <property type="entry name" value="LIPOPROTEIN-RELATED"/>
    <property type="match status" value="1"/>
</dbReference>
<keyword evidence="2" id="KW-1185">Reference proteome</keyword>
<evidence type="ECO:0000313" key="1">
    <source>
        <dbReference type="EMBL" id="TWU02461.1"/>
    </source>
</evidence>
<dbReference type="EMBL" id="SJPN01000004">
    <property type="protein sequence ID" value="TWU02461.1"/>
    <property type="molecule type" value="Genomic_DNA"/>
</dbReference>
<reference evidence="1 2" key="1">
    <citation type="submission" date="2019-02" db="EMBL/GenBank/DDBJ databases">
        <title>Deep-cultivation of Planctomycetes and their phenomic and genomic characterization uncovers novel biology.</title>
        <authorList>
            <person name="Wiegand S."/>
            <person name="Jogler M."/>
            <person name="Boedeker C."/>
            <person name="Pinto D."/>
            <person name="Vollmers J."/>
            <person name="Rivas-Marin E."/>
            <person name="Kohn T."/>
            <person name="Peeters S.H."/>
            <person name="Heuer A."/>
            <person name="Rast P."/>
            <person name="Oberbeckmann S."/>
            <person name="Bunk B."/>
            <person name="Jeske O."/>
            <person name="Meyerdierks A."/>
            <person name="Storesund J.E."/>
            <person name="Kallscheuer N."/>
            <person name="Luecker S."/>
            <person name="Lage O.M."/>
            <person name="Pohl T."/>
            <person name="Merkel B.J."/>
            <person name="Hornburger P."/>
            <person name="Mueller R.-W."/>
            <person name="Bruemmer F."/>
            <person name="Labrenz M."/>
            <person name="Spormann A.M."/>
            <person name="Op Den Camp H."/>
            <person name="Overmann J."/>
            <person name="Amann R."/>
            <person name="Jetten M.S.M."/>
            <person name="Mascher T."/>
            <person name="Medema M.H."/>
            <person name="Devos D.P."/>
            <person name="Kaster A.-K."/>
            <person name="Ovreas L."/>
            <person name="Rohde M."/>
            <person name="Galperin M.Y."/>
            <person name="Jogler C."/>
        </authorList>
    </citation>
    <scope>NUCLEOTIDE SEQUENCE [LARGE SCALE GENOMIC DNA]</scope>
    <source>
        <strain evidence="1 2">Pla52n</strain>
    </source>
</reference>
<sequence length="424" mass="45951">MSIVKFYWLLIGLAVVTGSVSAWAYNYNRYGSREGRLGAITMDGTINGKNVMAEVAKGYSTSLAKVEMLNDPTFDFGAMAPGTKGNHTFTVKNVGGEPLTLELGATTCKCTLGKLANSSLAPGETTDIELEWNVSAGKTTFEQSAQVRTNDPMRPAIDFKISGLVLREMEIEPRELTFGSVASGDPFEFDFKIYSYMDEKIVPDSQAFASEELTKLTQFEVTEFEPSEADGVHKSAKQGFAIKAKVGSGMRQGAVSTNFLFGFQKLDENGDVISTEESTKEKGDKYYFTASAAGRVIGSLSMLEGQKVKSVSGGGYVFDFGKLGPEDSTIGKSFVVLKGSEKDATNLTIGESYPDDVIQAKLGDPIGRGSMKMYPLTLEVIVGEKPIELSGKNKDEYGWVWIESDNPKVSRMKLAVKVAAQPRP</sequence>
<protein>
    <recommendedName>
        <fullName evidence="3">DUF1573 domain-containing protein</fullName>
    </recommendedName>
</protein>
<evidence type="ECO:0000313" key="2">
    <source>
        <dbReference type="Proteomes" id="UP000320176"/>
    </source>
</evidence>
<accession>A0A5C6ASJ3</accession>
<name>A0A5C6ASJ3_9BACT</name>
<evidence type="ECO:0008006" key="3">
    <source>
        <dbReference type="Google" id="ProtNLM"/>
    </source>
</evidence>
<dbReference type="PANTHER" id="PTHR37833:SF1">
    <property type="entry name" value="SIGNAL PEPTIDE PROTEIN"/>
    <property type="match status" value="1"/>
</dbReference>
<gene>
    <name evidence="1" type="ORF">Pla52n_35110</name>
</gene>
<dbReference type="InterPro" id="IPR013783">
    <property type="entry name" value="Ig-like_fold"/>
</dbReference>
<dbReference type="Gene3D" id="2.60.40.10">
    <property type="entry name" value="Immunoglobulins"/>
    <property type="match status" value="1"/>
</dbReference>
<proteinExistence type="predicted"/>